<protein>
    <recommendedName>
        <fullName evidence="2">Ribosomal silencing factor RsfS</fullName>
    </recommendedName>
</protein>
<dbReference type="EMBL" id="JADIMB010000076">
    <property type="protein sequence ID" value="MBO8471195.1"/>
    <property type="molecule type" value="Genomic_DNA"/>
</dbReference>
<dbReference type="Gene3D" id="3.30.460.10">
    <property type="entry name" value="Beta Polymerase, domain 2"/>
    <property type="match status" value="1"/>
</dbReference>
<dbReference type="HAMAP" id="MF_01477">
    <property type="entry name" value="Iojap_RsfS"/>
    <property type="match status" value="1"/>
</dbReference>
<sequence>MNHNDELDVVAEAMLEKKGQDVVALDLKGIGTAISDYFIVCSADSTTNVSAIAENIEDRMYEKCRRKPLRSQGKENSIWIIVDYGDIVVHVFQTQYREFYRLEDLWADAERIEYTDDNQ</sequence>
<dbReference type="GO" id="GO:0005737">
    <property type="term" value="C:cytoplasm"/>
    <property type="evidence" value="ECO:0007669"/>
    <property type="project" value="UniProtKB-SubCell"/>
</dbReference>
<dbReference type="GO" id="GO:0042256">
    <property type="term" value="P:cytosolic ribosome assembly"/>
    <property type="evidence" value="ECO:0007669"/>
    <property type="project" value="UniProtKB-UniRule"/>
</dbReference>
<name>A0A9D9IFN0_9BACT</name>
<comment type="subunit">
    <text evidence="2">Interacts with ribosomal protein uL14 (rplN).</text>
</comment>
<proteinExistence type="inferred from homology"/>
<dbReference type="NCBIfam" id="TIGR00090">
    <property type="entry name" value="rsfS_iojap_ybeB"/>
    <property type="match status" value="1"/>
</dbReference>
<dbReference type="InterPro" id="IPR004394">
    <property type="entry name" value="Iojap/RsfS/C7orf30"/>
</dbReference>
<keyword evidence="2" id="KW-0678">Repressor</keyword>
<dbReference type="SUPFAM" id="SSF81301">
    <property type="entry name" value="Nucleotidyltransferase"/>
    <property type="match status" value="1"/>
</dbReference>
<evidence type="ECO:0000313" key="3">
    <source>
        <dbReference type="EMBL" id="MBO8471195.1"/>
    </source>
</evidence>
<gene>
    <name evidence="2 3" type="primary">rsfS</name>
    <name evidence="3" type="ORF">IAB82_05300</name>
</gene>
<dbReference type="PANTHER" id="PTHR21043:SF0">
    <property type="entry name" value="MITOCHONDRIAL ASSEMBLY OF RIBOSOMAL LARGE SUBUNIT PROTEIN 1"/>
    <property type="match status" value="1"/>
</dbReference>
<comment type="function">
    <text evidence="2">Functions as a ribosomal silencing factor. Interacts with ribosomal protein uL14 (rplN), blocking formation of intersubunit bridge B8. Prevents association of the 30S and 50S ribosomal subunits and the formation of functional ribosomes, thus repressing translation.</text>
</comment>
<evidence type="ECO:0000256" key="1">
    <source>
        <dbReference type="ARBA" id="ARBA00010574"/>
    </source>
</evidence>
<dbReference type="Pfam" id="PF02410">
    <property type="entry name" value="RsfS"/>
    <property type="match status" value="1"/>
</dbReference>
<dbReference type="AlphaFoldDB" id="A0A9D9IFN0"/>
<evidence type="ECO:0000313" key="4">
    <source>
        <dbReference type="Proteomes" id="UP000823603"/>
    </source>
</evidence>
<dbReference type="GO" id="GO:0017148">
    <property type="term" value="P:negative regulation of translation"/>
    <property type="evidence" value="ECO:0007669"/>
    <property type="project" value="UniProtKB-UniRule"/>
</dbReference>
<dbReference type="GO" id="GO:0043023">
    <property type="term" value="F:ribosomal large subunit binding"/>
    <property type="evidence" value="ECO:0007669"/>
    <property type="project" value="TreeGrafter"/>
</dbReference>
<organism evidence="3 4">
    <name type="scientific">Candidatus Cryptobacteroides faecavium</name>
    <dbReference type="NCBI Taxonomy" id="2840762"/>
    <lineage>
        <taxon>Bacteria</taxon>
        <taxon>Pseudomonadati</taxon>
        <taxon>Bacteroidota</taxon>
        <taxon>Bacteroidia</taxon>
        <taxon>Bacteroidales</taxon>
        <taxon>Candidatus Cryptobacteroides</taxon>
    </lineage>
</organism>
<dbReference type="Proteomes" id="UP000823603">
    <property type="component" value="Unassembled WGS sequence"/>
</dbReference>
<keyword evidence="2" id="KW-0810">Translation regulation</keyword>
<dbReference type="PANTHER" id="PTHR21043">
    <property type="entry name" value="IOJAP SUPERFAMILY ORTHOLOG"/>
    <property type="match status" value="1"/>
</dbReference>
<comment type="caution">
    <text evidence="3">The sequence shown here is derived from an EMBL/GenBank/DDBJ whole genome shotgun (WGS) entry which is preliminary data.</text>
</comment>
<reference evidence="3" key="2">
    <citation type="journal article" date="2021" name="PeerJ">
        <title>Extensive microbial diversity within the chicken gut microbiome revealed by metagenomics and culture.</title>
        <authorList>
            <person name="Gilroy R."/>
            <person name="Ravi A."/>
            <person name="Getino M."/>
            <person name="Pursley I."/>
            <person name="Horton D.L."/>
            <person name="Alikhan N.F."/>
            <person name="Baker D."/>
            <person name="Gharbi K."/>
            <person name="Hall N."/>
            <person name="Watson M."/>
            <person name="Adriaenssens E.M."/>
            <person name="Foster-Nyarko E."/>
            <person name="Jarju S."/>
            <person name="Secka A."/>
            <person name="Antonio M."/>
            <person name="Oren A."/>
            <person name="Chaudhuri R.R."/>
            <person name="La Ragione R."/>
            <person name="Hildebrand F."/>
            <person name="Pallen M.J."/>
        </authorList>
    </citation>
    <scope>NUCLEOTIDE SEQUENCE</scope>
    <source>
        <strain evidence="3">B2-22910</strain>
    </source>
</reference>
<reference evidence="3" key="1">
    <citation type="submission" date="2020-10" db="EMBL/GenBank/DDBJ databases">
        <authorList>
            <person name="Gilroy R."/>
        </authorList>
    </citation>
    <scope>NUCLEOTIDE SEQUENCE</scope>
    <source>
        <strain evidence="3">B2-22910</strain>
    </source>
</reference>
<evidence type="ECO:0000256" key="2">
    <source>
        <dbReference type="HAMAP-Rule" id="MF_01477"/>
    </source>
</evidence>
<dbReference type="InterPro" id="IPR043519">
    <property type="entry name" value="NT_sf"/>
</dbReference>
<keyword evidence="2" id="KW-0963">Cytoplasm</keyword>
<comment type="similarity">
    <text evidence="1 2">Belongs to the Iojap/RsfS family.</text>
</comment>
<dbReference type="GO" id="GO:0090071">
    <property type="term" value="P:negative regulation of ribosome biogenesis"/>
    <property type="evidence" value="ECO:0007669"/>
    <property type="project" value="UniProtKB-UniRule"/>
</dbReference>
<comment type="subcellular location">
    <subcellularLocation>
        <location evidence="2">Cytoplasm</location>
    </subcellularLocation>
</comment>
<accession>A0A9D9IFN0</accession>